<dbReference type="InterPro" id="IPR003661">
    <property type="entry name" value="HisK_dim/P_dom"/>
</dbReference>
<evidence type="ECO:0000256" key="2">
    <source>
        <dbReference type="ARBA" id="ARBA00012438"/>
    </source>
</evidence>
<organism evidence="10 11">
    <name type="scientific">Gottfriedia endophytica</name>
    <dbReference type="NCBI Taxonomy" id="2820819"/>
    <lineage>
        <taxon>Bacteria</taxon>
        <taxon>Bacillati</taxon>
        <taxon>Bacillota</taxon>
        <taxon>Bacilli</taxon>
        <taxon>Bacillales</taxon>
        <taxon>Bacillaceae</taxon>
        <taxon>Gottfriedia</taxon>
    </lineage>
</organism>
<evidence type="ECO:0000256" key="8">
    <source>
        <dbReference type="ARBA" id="ARBA00023012"/>
    </source>
</evidence>
<dbReference type="Proteomes" id="UP000682134">
    <property type="component" value="Unassembled WGS sequence"/>
</dbReference>
<dbReference type="InterPro" id="IPR004358">
    <property type="entry name" value="Sig_transdc_His_kin-like_C"/>
</dbReference>
<proteinExistence type="predicted"/>
<evidence type="ECO:0000256" key="4">
    <source>
        <dbReference type="ARBA" id="ARBA00022679"/>
    </source>
</evidence>
<evidence type="ECO:0000256" key="7">
    <source>
        <dbReference type="ARBA" id="ARBA00022840"/>
    </source>
</evidence>
<dbReference type="InterPro" id="IPR018984">
    <property type="entry name" value="Histidine_kinase_N"/>
</dbReference>
<dbReference type="Pfam" id="PF00512">
    <property type="entry name" value="HisKA"/>
    <property type="match status" value="1"/>
</dbReference>
<keyword evidence="5" id="KW-0547">Nucleotide-binding</keyword>
<dbReference type="SMART" id="SM00388">
    <property type="entry name" value="HisKA"/>
    <property type="match status" value="1"/>
</dbReference>
<evidence type="ECO:0000259" key="9">
    <source>
        <dbReference type="PROSITE" id="PS50109"/>
    </source>
</evidence>
<accession>A0A940NJK8</accession>
<dbReference type="PRINTS" id="PR00344">
    <property type="entry name" value="BCTRLSENSOR"/>
</dbReference>
<keyword evidence="11" id="KW-1185">Reference proteome</keyword>
<keyword evidence="3" id="KW-0597">Phosphoprotein</keyword>
<evidence type="ECO:0000313" key="10">
    <source>
        <dbReference type="EMBL" id="MBP0726504.1"/>
    </source>
</evidence>
<keyword evidence="6" id="KW-0418">Kinase</keyword>
<feature type="domain" description="Histidine kinase" evidence="9">
    <location>
        <begin position="167"/>
        <end position="372"/>
    </location>
</feature>
<dbReference type="PANTHER" id="PTHR43065:SF10">
    <property type="entry name" value="PEROXIDE STRESS-ACTIVATED HISTIDINE KINASE MAK3"/>
    <property type="match status" value="1"/>
</dbReference>
<dbReference type="PROSITE" id="PS50109">
    <property type="entry name" value="HIS_KIN"/>
    <property type="match status" value="1"/>
</dbReference>
<comment type="catalytic activity">
    <reaction evidence="1">
        <text>ATP + protein L-histidine = ADP + protein N-phospho-L-histidine.</text>
        <dbReference type="EC" id="2.7.13.3"/>
    </reaction>
</comment>
<sequence length="373" mass="43617">MFPITLSLEQRYCTFIRDNKPVLIENWVNNVYINSDDPYKDIIIVNGAKLIDHLLLYLEGESNERDIQDLSDKIAEERVHAGVNIGDFVYNANNGRSEIFTHLAAFEEKVAVVQPLINKINFVFDQFIYFTIKKYSEVMAQDIEEKQNFIDETHKERLTILGQMSASFVHEFRNPLTSIIGFVKLLRIENPQMKYLEIIDHELHQLNFRIEQFLHISKKENDKVLEYFMINDLFKDITDFLYPSLVNSSVILQEVFSDKIYVHGFRNEIRQVLLNIFMNSIDALISNKDKKIVQYQVVEVEDKIIIKIRNNGPKIDDEKICTIFEPFVTTKSHGTGIGLFVCKQIIEKHEGQIECYSDEQWTSFFISLPKINA</sequence>
<dbReference type="EC" id="2.7.13.3" evidence="2"/>
<evidence type="ECO:0000256" key="5">
    <source>
        <dbReference type="ARBA" id="ARBA00022741"/>
    </source>
</evidence>
<dbReference type="InterPro" id="IPR003594">
    <property type="entry name" value="HATPase_dom"/>
</dbReference>
<dbReference type="PANTHER" id="PTHR43065">
    <property type="entry name" value="SENSOR HISTIDINE KINASE"/>
    <property type="match status" value="1"/>
</dbReference>
<dbReference type="InterPro" id="IPR005467">
    <property type="entry name" value="His_kinase_dom"/>
</dbReference>
<dbReference type="RefSeq" id="WP_209406847.1">
    <property type="nucleotide sequence ID" value="NZ_JAGIYQ010000011.1"/>
</dbReference>
<dbReference type="GO" id="GO:0000155">
    <property type="term" value="F:phosphorelay sensor kinase activity"/>
    <property type="evidence" value="ECO:0007669"/>
    <property type="project" value="InterPro"/>
</dbReference>
<keyword evidence="8" id="KW-0902">Two-component regulatory system</keyword>
<dbReference type="SUPFAM" id="SSF47384">
    <property type="entry name" value="Homodimeric domain of signal transducing histidine kinase"/>
    <property type="match status" value="1"/>
</dbReference>
<dbReference type="Pfam" id="PF09385">
    <property type="entry name" value="HisK_N"/>
    <property type="match status" value="1"/>
</dbReference>
<reference evidence="10" key="1">
    <citation type="submission" date="2021-04" db="EMBL/GenBank/DDBJ databases">
        <title>Genome seq and assembly of Bacillus sp.</title>
        <authorList>
            <person name="Chhetri G."/>
        </authorList>
    </citation>
    <scope>NUCLEOTIDE SEQUENCE</scope>
    <source>
        <strain evidence="10">RG28</strain>
    </source>
</reference>
<dbReference type="SUPFAM" id="SSF55874">
    <property type="entry name" value="ATPase domain of HSP90 chaperone/DNA topoisomerase II/histidine kinase"/>
    <property type="match status" value="1"/>
</dbReference>
<comment type="caution">
    <text evidence="10">The sequence shown here is derived from an EMBL/GenBank/DDBJ whole genome shotgun (WGS) entry which is preliminary data.</text>
</comment>
<dbReference type="Pfam" id="PF02518">
    <property type="entry name" value="HATPase_c"/>
    <property type="match status" value="1"/>
</dbReference>
<dbReference type="CDD" id="cd00082">
    <property type="entry name" value="HisKA"/>
    <property type="match status" value="1"/>
</dbReference>
<dbReference type="Gene3D" id="1.10.490.70">
    <property type="entry name" value="Histidine kinase N-terminal domain"/>
    <property type="match status" value="1"/>
</dbReference>
<name>A0A940NJK8_9BACI</name>
<evidence type="ECO:0000256" key="3">
    <source>
        <dbReference type="ARBA" id="ARBA00022553"/>
    </source>
</evidence>
<dbReference type="InterPro" id="IPR036097">
    <property type="entry name" value="HisK_dim/P_sf"/>
</dbReference>
<protein>
    <recommendedName>
        <fullName evidence="2">histidine kinase</fullName>
        <ecNumber evidence="2">2.7.13.3</ecNumber>
    </recommendedName>
</protein>
<evidence type="ECO:0000256" key="1">
    <source>
        <dbReference type="ARBA" id="ARBA00000085"/>
    </source>
</evidence>
<evidence type="ECO:0000313" key="11">
    <source>
        <dbReference type="Proteomes" id="UP000682134"/>
    </source>
</evidence>
<keyword evidence="4" id="KW-0808">Transferase</keyword>
<keyword evidence="7" id="KW-0067">ATP-binding</keyword>
<evidence type="ECO:0000256" key="6">
    <source>
        <dbReference type="ARBA" id="ARBA00022777"/>
    </source>
</evidence>
<gene>
    <name evidence="10" type="ORF">J5Y03_15190</name>
</gene>
<dbReference type="Gene3D" id="1.10.287.130">
    <property type="match status" value="1"/>
</dbReference>
<dbReference type="InterPro" id="IPR036890">
    <property type="entry name" value="HATPase_C_sf"/>
</dbReference>
<dbReference type="GO" id="GO:0005524">
    <property type="term" value="F:ATP binding"/>
    <property type="evidence" value="ECO:0007669"/>
    <property type="project" value="UniProtKB-KW"/>
</dbReference>
<dbReference type="EMBL" id="JAGIYQ010000011">
    <property type="protein sequence ID" value="MBP0726504.1"/>
    <property type="molecule type" value="Genomic_DNA"/>
</dbReference>
<dbReference type="Gene3D" id="3.30.565.10">
    <property type="entry name" value="Histidine kinase-like ATPase, C-terminal domain"/>
    <property type="match status" value="1"/>
</dbReference>
<dbReference type="AlphaFoldDB" id="A0A940NJK8"/>
<dbReference type="SMART" id="SM00387">
    <property type="entry name" value="HATPase_c"/>
    <property type="match status" value="1"/>
</dbReference>